<evidence type="ECO:0000313" key="11">
    <source>
        <dbReference type="EMBL" id="NXH98371.1"/>
    </source>
</evidence>
<comment type="subcellular location">
    <subcellularLocation>
        <location evidence="1">Cell membrane</location>
        <topology evidence="1">Peripheral membrane protein</topology>
    </subcellularLocation>
</comment>
<comment type="function">
    <text evidence="7">Negative regulator of the canonical Wnt signaling pathway involved in neuroectodermal patterning. Acts by specifically binding phosphatidylinositol 4,5-bisphosphate (PtdIns(4,5)P2), translocating to the cell membrane and interacting with key regulators of the canonical Wnt signaling pathway, such as components of the beta-catenin destruction complex.</text>
</comment>
<feature type="region of interest" description="Disordered" evidence="10">
    <location>
        <begin position="338"/>
        <end position="430"/>
    </location>
</feature>
<organism evidence="11 12">
    <name type="scientific">Pachycephala philippinensis</name>
    <name type="common">yellow-belllied whistler</name>
    <dbReference type="NCBI Taxonomy" id="449367"/>
    <lineage>
        <taxon>Eukaryota</taxon>
        <taxon>Metazoa</taxon>
        <taxon>Chordata</taxon>
        <taxon>Craniata</taxon>
        <taxon>Vertebrata</taxon>
        <taxon>Euteleostomi</taxon>
        <taxon>Archelosauria</taxon>
        <taxon>Archosauria</taxon>
        <taxon>Dinosauria</taxon>
        <taxon>Saurischia</taxon>
        <taxon>Theropoda</taxon>
        <taxon>Coelurosauria</taxon>
        <taxon>Aves</taxon>
        <taxon>Neognathae</taxon>
        <taxon>Neoaves</taxon>
        <taxon>Telluraves</taxon>
        <taxon>Australaves</taxon>
        <taxon>Passeriformes</taxon>
        <taxon>Corvoidea</taxon>
        <taxon>Pachycephalidae</taxon>
        <taxon>Pachycephala</taxon>
    </lineage>
</organism>
<dbReference type="Proteomes" id="UP000570547">
    <property type="component" value="Unassembled WGS sequence"/>
</dbReference>
<name>A0A7K9PGG3_9CORV</name>
<feature type="non-terminal residue" evidence="11">
    <location>
        <position position="1"/>
    </location>
</feature>
<feature type="region of interest" description="Disordered" evidence="10">
    <location>
        <begin position="184"/>
        <end position="244"/>
    </location>
</feature>
<keyword evidence="3" id="KW-1003">Cell membrane</keyword>
<feature type="compositionally biased region" description="Low complexity" evidence="10">
    <location>
        <begin position="95"/>
        <end position="114"/>
    </location>
</feature>
<evidence type="ECO:0000256" key="2">
    <source>
        <dbReference type="ARBA" id="ARBA00007750"/>
    </source>
</evidence>
<keyword evidence="12" id="KW-1185">Reference proteome</keyword>
<dbReference type="GO" id="GO:0005546">
    <property type="term" value="F:phosphatidylinositol-4,5-bisphosphate binding"/>
    <property type="evidence" value="ECO:0007669"/>
    <property type="project" value="TreeGrafter"/>
</dbReference>
<proteinExistence type="inferred from homology"/>
<dbReference type="AlphaFoldDB" id="A0A7K9PGG3"/>
<feature type="compositionally biased region" description="Basic and acidic residues" evidence="10">
    <location>
        <begin position="74"/>
        <end position="92"/>
    </location>
</feature>
<feature type="compositionally biased region" description="Low complexity" evidence="10">
    <location>
        <begin position="208"/>
        <end position="218"/>
    </location>
</feature>
<dbReference type="InterPro" id="IPR019003">
    <property type="entry name" value="AMER"/>
</dbReference>
<sequence length="559" mass="59522">MDSHCECAEPPAAEQPSGRINKTAFKLFRRRKSGGTMPSIFGVRSRGGEGKGSGKPGMVRSRTHDGLADAVLESSKKEEPGGGEPQSREAQERPAGSVGSSASSAVAKSHSFFSLLRKNGRQAEGAEPRAGGRQKKGLKGIFSSMRWHKKDKNGKEERGETSDIPSGLIMPGSLTASLECIKEETPKPFRERPEPAAGEVGTAKDAAITGDIPITTIPPVEPHCDSGQETAAAPDPSSVDPPSEQSIDRICLMFADVTSLKSFDSLTGCGDIIADHEEDVGGGSGVCEKSIPGPSKLGATKKHPTMVAYQGGGEEMASPDQVDDTCLQEFWDMLSHTDETQTQGGGSGGGTKKPEGLKETRGTEGAQNRVVVKRSGLHQITIHLNHKEEQKGREKEQHEGVPNSDEGYWDSTTPGPEEDSSTSIQKETIPRDIYSGDAFYDLYTEPDENPPAGPTNEEVPSVPRSKPMSPITTVSSLKTPSSAAKDSKIPISIKHLSSHPASHGADASNSHHVAHHHLAKSEMHRTKIPVSKVLVRRVSNRGVAGTTVKTATYQDSAKK</sequence>
<feature type="region of interest" description="Disordered" evidence="10">
    <location>
        <begin position="443"/>
        <end position="531"/>
    </location>
</feature>
<feature type="compositionally biased region" description="Basic and acidic residues" evidence="10">
    <location>
        <begin position="184"/>
        <end position="194"/>
    </location>
</feature>
<feature type="non-terminal residue" evidence="11">
    <location>
        <position position="559"/>
    </location>
</feature>
<evidence type="ECO:0000256" key="9">
    <source>
        <dbReference type="ARBA" id="ARBA00042108"/>
    </source>
</evidence>
<evidence type="ECO:0000256" key="5">
    <source>
        <dbReference type="ARBA" id="ARBA00023121"/>
    </source>
</evidence>
<feature type="compositionally biased region" description="Basic and acidic residues" evidence="10">
    <location>
        <begin position="352"/>
        <end position="362"/>
    </location>
</feature>
<evidence type="ECO:0000256" key="8">
    <source>
        <dbReference type="ARBA" id="ARBA00039511"/>
    </source>
</evidence>
<feature type="compositionally biased region" description="Polar residues" evidence="10">
    <location>
        <begin position="470"/>
        <end position="484"/>
    </location>
</feature>
<feature type="compositionally biased region" description="Basic and acidic residues" evidence="10">
    <location>
        <begin position="385"/>
        <end position="399"/>
    </location>
</feature>
<reference evidence="11 12" key="1">
    <citation type="submission" date="2019-09" db="EMBL/GenBank/DDBJ databases">
        <title>Bird 10,000 Genomes (B10K) Project - Family phase.</title>
        <authorList>
            <person name="Zhang G."/>
        </authorList>
    </citation>
    <scope>NUCLEOTIDE SEQUENCE [LARGE SCALE GENOMIC DNA]</scope>
    <source>
        <strain evidence="11">B10K-DU-001-28</strain>
        <tissue evidence="11">Muscle</tissue>
    </source>
</reference>
<dbReference type="PANTHER" id="PTHR22237:SF1">
    <property type="entry name" value="APC MEMBRANE RECRUITMENT PROTEIN 2"/>
    <property type="match status" value="1"/>
</dbReference>
<dbReference type="EMBL" id="VWZT01006909">
    <property type="protein sequence ID" value="NXH98371.1"/>
    <property type="molecule type" value="Genomic_DNA"/>
</dbReference>
<feature type="region of interest" description="Disordered" evidence="10">
    <location>
        <begin position="1"/>
        <end position="171"/>
    </location>
</feature>
<dbReference type="GO" id="GO:0016055">
    <property type="term" value="P:Wnt signaling pathway"/>
    <property type="evidence" value="ECO:0007669"/>
    <property type="project" value="UniProtKB-KW"/>
</dbReference>
<keyword evidence="4" id="KW-0879">Wnt signaling pathway</keyword>
<dbReference type="PANTHER" id="PTHR22237">
    <property type="entry name" value="APC MEMBRANE RECRUITMENT PROTEIN 2-RELATED"/>
    <property type="match status" value="1"/>
</dbReference>
<dbReference type="Pfam" id="PF09422">
    <property type="entry name" value="AMER"/>
    <property type="match status" value="1"/>
</dbReference>
<comment type="caution">
    <text evidence="11">The sequence shown here is derived from an EMBL/GenBank/DDBJ whole genome shotgun (WGS) entry which is preliminary data.</text>
</comment>
<dbReference type="GO" id="GO:0008013">
    <property type="term" value="F:beta-catenin binding"/>
    <property type="evidence" value="ECO:0007669"/>
    <property type="project" value="TreeGrafter"/>
</dbReference>
<evidence type="ECO:0000256" key="4">
    <source>
        <dbReference type="ARBA" id="ARBA00022687"/>
    </source>
</evidence>
<evidence type="ECO:0000256" key="6">
    <source>
        <dbReference type="ARBA" id="ARBA00023136"/>
    </source>
</evidence>
<accession>A0A7K9PGG3</accession>
<evidence type="ECO:0000256" key="1">
    <source>
        <dbReference type="ARBA" id="ARBA00004202"/>
    </source>
</evidence>
<evidence type="ECO:0000256" key="10">
    <source>
        <dbReference type="SAM" id="MobiDB-lite"/>
    </source>
</evidence>
<dbReference type="GO" id="GO:0060828">
    <property type="term" value="P:regulation of canonical Wnt signaling pathway"/>
    <property type="evidence" value="ECO:0007669"/>
    <property type="project" value="TreeGrafter"/>
</dbReference>
<evidence type="ECO:0000256" key="7">
    <source>
        <dbReference type="ARBA" id="ARBA00037665"/>
    </source>
</evidence>
<feature type="compositionally biased region" description="Low complexity" evidence="10">
    <location>
        <begin position="231"/>
        <end position="243"/>
    </location>
</feature>
<comment type="similarity">
    <text evidence="2">Belongs to the Amer family.</text>
</comment>
<keyword evidence="6" id="KW-0472">Membrane</keyword>
<keyword evidence="5" id="KW-0446">Lipid-binding</keyword>
<gene>
    <name evidence="11" type="primary">Amer2</name>
    <name evidence="11" type="ORF">PACPHI_R06016</name>
</gene>
<evidence type="ECO:0000256" key="3">
    <source>
        <dbReference type="ARBA" id="ARBA00022475"/>
    </source>
</evidence>
<dbReference type="GO" id="GO:0005886">
    <property type="term" value="C:plasma membrane"/>
    <property type="evidence" value="ECO:0007669"/>
    <property type="project" value="UniProtKB-SubCell"/>
</dbReference>
<evidence type="ECO:0000313" key="12">
    <source>
        <dbReference type="Proteomes" id="UP000570547"/>
    </source>
</evidence>
<protein>
    <recommendedName>
        <fullName evidence="8">APC membrane recruitment protein 2</fullName>
    </recommendedName>
    <alternativeName>
        <fullName evidence="9">Protein FAM123A</fullName>
    </alternativeName>
</protein>